<sequence length="217" mass="24112">MPTGAVIAEQSVHLLPVEPVLGAPQNASHAEVQIVLRKNMYDWGSDYAVRDLAGNVVVIANAKPDSTLDKKQILDPNGNELYEIRDEVMSVSHGMVGHKSGGNIFECHNHKTKMNKGETTTELRGWWKDNNGKHDLVLQGDWYQGTASIWMPDTNQGIGKILLQPVNLDSNWDKEEYIVTVAPGVDVQVFAGIVIAFEAVLSKELKKDVLFPDRRQK</sequence>
<dbReference type="OrthoDB" id="97518at2759"/>
<dbReference type="AlphaFoldDB" id="J6FC12"/>
<dbReference type="Gene3D" id="2.40.160.200">
    <property type="entry name" value="LURP1-related"/>
    <property type="match status" value="1"/>
</dbReference>
<evidence type="ECO:0000313" key="2">
    <source>
        <dbReference type="EMBL" id="EJT52647.1"/>
    </source>
</evidence>
<dbReference type="HOGENOM" id="CLU_1367109_0_0_1"/>
<dbReference type="Pfam" id="PF04525">
    <property type="entry name" value="LOR"/>
    <property type="match status" value="1"/>
</dbReference>
<dbReference type="Proteomes" id="UP000002748">
    <property type="component" value="Unassembled WGS sequence"/>
</dbReference>
<dbReference type="GeneID" id="25986614"/>
<dbReference type="VEuPathDB" id="FungiDB:A1Q1_03101"/>
<dbReference type="SUPFAM" id="SSF54518">
    <property type="entry name" value="Tubby C-terminal domain-like"/>
    <property type="match status" value="1"/>
</dbReference>
<gene>
    <name evidence="2" type="ORF">A1Q1_03101</name>
</gene>
<comment type="caution">
    <text evidence="2">The sequence shown here is derived from an EMBL/GenBank/DDBJ whole genome shotgun (WGS) entry which is preliminary data.</text>
</comment>
<proteinExistence type="inferred from homology"/>
<reference evidence="2 3" key="1">
    <citation type="journal article" date="2012" name="Eukaryot. Cell">
        <title>Draft genome sequence of CBS 2479, the standard type strain of Trichosporon asahii.</title>
        <authorList>
            <person name="Yang R.Y."/>
            <person name="Li H.T."/>
            <person name="Zhu H."/>
            <person name="Zhou G.P."/>
            <person name="Wang M."/>
            <person name="Wang L."/>
        </authorList>
    </citation>
    <scope>NUCLEOTIDE SEQUENCE [LARGE SCALE GENOMIC DNA]</scope>
    <source>
        <strain evidence="3">ATCC 90039 / CBS 2479 / JCM 2466 / KCTC 7840 / NCYC 2677 / UAMH 7654</strain>
    </source>
</reference>
<evidence type="ECO:0000256" key="1">
    <source>
        <dbReference type="ARBA" id="ARBA00005437"/>
    </source>
</evidence>
<dbReference type="RefSeq" id="XP_014183666.1">
    <property type="nucleotide sequence ID" value="XM_014328191.1"/>
</dbReference>
<organism evidence="2 3">
    <name type="scientific">Trichosporon asahii var. asahii (strain ATCC 90039 / CBS 2479 / JCM 2466 / KCTC 7840 / NBRC 103889/ NCYC 2677 / UAMH 7654)</name>
    <name type="common">Yeast</name>
    <dbReference type="NCBI Taxonomy" id="1186058"/>
    <lineage>
        <taxon>Eukaryota</taxon>
        <taxon>Fungi</taxon>
        <taxon>Dikarya</taxon>
        <taxon>Basidiomycota</taxon>
        <taxon>Agaricomycotina</taxon>
        <taxon>Tremellomycetes</taxon>
        <taxon>Trichosporonales</taxon>
        <taxon>Trichosporonaceae</taxon>
        <taxon>Trichosporon</taxon>
    </lineage>
</organism>
<dbReference type="InterPro" id="IPR007612">
    <property type="entry name" value="LOR"/>
</dbReference>
<dbReference type="InterPro" id="IPR038595">
    <property type="entry name" value="LOR_sf"/>
</dbReference>
<accession>J6FC12</accession>
<dbReference type="EMBL" id="ALBS01000021">
    <property type="protein sequence ID" value="EJT52647.1"/>
    <property type="molecule type" value="Genomic_DNA"/>
</dbReference>
<evidence type="ECO:0000313" key="3">
    <source>
        <dbReference type="Proteomes" id="UP000002748"/>
    </source>
</evidence>
<comment type="similarity">
    <text evidence="1">Belongs to the LOR family.</text>
</comment>
<protein>
    <submittedName>
        <fullName evidence="2">Uncharacterized protein</fullName>
    </submittedName>
</protein>
<dbReference type="InterPro" id="IPR025659">
    <property type="entry name" value="Tubby-like_C"/>
</dbReference>
<dbReference type="KEGG" id="tasa:A1Q1_03101"/>
<name>J6FC12_TRIAS</name>